<gene>
    <name evidence="1" type="ORF">LZA78_11730</name>
</gene>
<dbReference type="Proteomes" id="UP001521181">
    <property type="component" value="Unassembled WGS sequence"/>
</dbReference>
<dbReference type="EMBL" id="JAJUOS010000008">
    <property type="protein sequence ID" value="MCE5974155.1"/>
    <property type="molecule type" value="Genomic_DNA"/>
</dbReference>
<keyword evidence="2" id="KW-1185">Reference proteome</keyword>
<accession>A0ABS8YXY8</accession>
<dbReference type="Pfam" id="PF10983">
    <property type="entry name" value="DUF2793"/>
    <property type="match status" value="1"/>
</dbReference>
<organism evidence="1 2">
    <name type="scientific">Rhodobacter flavimaris</name>
    <dbReference type="NCBI Taxonomy" id="2907145"/>
    <lineage>
        <taxon>Bacteria</taxon>
        <taxon>Pseudomonadati</taxon>
        <taxon>Pseudomonadota</taxon>
        <taxon>Alphaproteobacteria</taxon>
        <taxon>Rhodobacterales</taxon>
        <taxon>Rhodobacter group</taxon>
        <taxon>Rhodobacter</taxon>
    </lineage>
</organism>
<sequence length="437" mass="44298">MTDTSAILGLPYIMPSQAQKHVTHNEALRHLDVIVQLAVVAFDATTPPAVPVGGTVHALGSGATGAWAGQAAGKLAAYLDGVWNFFAPQDGWIAAAGEDVRAYAGGEWVRVGATQMLEGLGIGTTSDATNRLSVAADATLLSHAGAGHRLKLNKTGDTETCSLLFQSNWAGHAEMGLVGDTDFAIKTSADGVSFTPALRLDAASGIASGAAVQSGRTDATEGRLMAVGAFGLGAIAAPGVADIDATDLPAGFYGVSQSATGAFPAGLPAGTGAVMEILRYSTDFARQILRPAFAAGAVWERLLINGAWGAWRQVGLPAMLGTVSQSGGVPTGAVVERGSNTNGEYVRWADGTQICTRTVTGVAVSTAAGVLWTSGSQSASFAMPFAATPVGSGSVTSAATAWVNARATSTTQWGFAAFATGSLTGQSVTLMATGRWF</sequence>
<reference evidence="1 2" key="1">
    <citation type="submission" date="2021-12" db="EMBL/GenBank/DDBJ databases">
        <title>Sinirhodobacter sp. WL0062 is a bacterium isolated from seawater.</title>
        <authorList>
            <person name="Wang L."/>
            <person name="He W."/>
            <person name="Zhang D.-F."/>
        </authorList>
    </citation>
    <scope>NUCLEOTIDE SEQUENCE [LARGE SCALE GENOMIC DNA]</scope>
    <source>
        <strain evidence="1 2">WL0062</strain>
    </source>
</reference>
<name>A0ABS8YXY8_9RHOB</name>
<evidence type="ECO:0000313" key="1">
    <source>
        <dbReference type="EMBL" id="MCE5974155.1"/>
    </source>
</evidence>
<evidence type="ECO:0000313" key="2">
    <source>
        <dbReference type="Proteomes" id="UP001521181"/>
    </source>
</evidence>
<dbReference type="RefSeq" id="WP_233677124.1">
    <property type="nucleotide sequence ID" value="NZ_JAJUOS010000008.1"/>
</dbReference>
<dbReference type="InterPro" id="IPR021251">
    <property type="entry name" value="DUF2793"/>
</dbReference>
<protein>
    <submittedName>
        <fullName evidence="1">DUF2793 domain-containing protein</fullName>
    </submittedName>
</protein>
<comment type="caution">
    <text evidence="1">The sequence shown here is derived from an EMBL/GenBank/DDBJ whole genome shotgun (WGS) entry which is preliminary data.</text>
</comment>
<dbReference type="CDD" id="cd19958">
    <property type="entry name" value="pyocin_knob"/>
    <property type="match status" value="1"/>
</dbReference>
<proteinExistence type="predicted"/>